<accession>B7G4N2</accession>
<dbReference type="InterPro" id="IPR023214">
    <property type="entry name" value="HAD_sf"/>
</dbReference>
<dbReference type="Pfam" id="PF03031">
    <property type="entry name" value="NIF"/>
    <property type="match status" value="1"/>
</dbReference>
<dbReference type="PANTHER" id="PTHR12210">
    <property type="entry name" value="DULLARD PROTEIN PHOSPHATASE"/>
    <property type="match status" value="1"/>
</dbReference>
<evidence type="ECO:0000313" key="2">
    <source>
        <dbReference type="EMBL" id="EEC46645.1"/>
    </source>
</evidence>
<dbReference type="NCBIfam" id="TIGR02251">
    <property type="entry name" value="HIF-SF_euk"/>
    <property type="match status" value="1"/>
</dbReference>
<evidence type="ECO:0000259" key="1">
    <source>
        <dbReference type="PROSITE" id="PS50969"/>
    </source>
</evidence>
<dbReference type="PaxDb" id="2850-Phatr14327"/>
<gene>
    <name evidence="2" type="ORF">PHATRDRAFT_14327</name>
</gene>
<dbReference type="STRING" id="556484.B7G4N2"/>
<proteinExistence type="predicted"/>
<organism evidence="2 3">
    <name type="scientific">Phaeodactylum tricornutum (strain CCAP 1055/1)</name>
    <dbReference type="NCBI Taxonomy" id="556484"/>
    <lineage>
        <taxon>Eukaryota</taxon>
        <taxon>Sar</taxon>
        <taxon>Stramenopiles</taxon>
        <taxon>Ochrophyta</taxon>
        <taxon>Bacillariophyta</taxon>
        <taxon>Bacillariophyceae</taxon>
        <taxon>Bacillariophycidae</taxon>
        <taxon>Naviculales</taxon>
        <taxon>Phaeodactylaceae</taxon>
        <taxon>Phaeodactylum</taxon>
    </lineage>
</organism>
<dbReference type="Proteomes" id="UP000000759">
    <property type="component" value="Chromosome 14"/>
</dbReference>
<evidence type="ECO:0000313" key="3">
    <source>
        <dbReference type="Proteomes" id="UP000000759"/>
    </source>
</evidence>
<dbReference type="OrthoDB" id="277011at2759"/>
<sequence length="199" mass="22735">IIVVLDMDECLIHSQFLSSTSAAYAHQLQQQRQNRHRNGSVETFQVSLPEGDLVHVHMRPGLPEFLARVTEKYETHIFTAAMPIYAKPVLKRLDPHQNLTAHWYRDSCTFHPTTNAYVKQLEVLPPLATNDLSRVVLVDNNPLSFLANPDNGILVSSFYDDPHDDTLEAVWKLLQELEDVPDVRPTLRSRFGLQKALEQ</sequence>
<dbReference type="RefSeq" id="XP_002182105.1">
    <property type="nucleotide sequence ID" value="XM_002182069.1"/>
</dbReference>
<dbReference type="InterPro" id="IPR036412">
    <property type="entry name" value="HAD-like_sf"/>
</dbReference>
<dbReference type="InterPro" id="IPR050365">
    <property type="entry name" value="TIM50"/>
</dbReference>
<reference evidence="3" key="2">
    <citation type="submission" date="2008-08" db="EMBL/GenBank/DDBJ databases">
        <authorList>
            <consortium name="Diatom Consortium"/>
            <person name="Grigoriev I."/>
            <person name="Grimwood J."/>
            <person name="Kuo A."/>
            <person name="Otillar R.P."/>
            <person name="Salamov A."/>
            <person name="Detter J.C."/>
            <person name="Lindquist E."/>
            <person name="Shapiro H."/>
            <person name="Lucas S."/>
            <person name="Glavina del Rio T."/>
            <person name="Pitluck S."/>
            <person name="Rokhsar D."/>
            <person name="Bowler C."/>
        </authorList>
    </citation>
    <scope>GENOME REANNOTATION</scope>
    <source>
        <strain evidence="3">CCAP 1055/1</strain>
    </source>
</reference>
<name>B7G4N2_PHATC</name>
<feature type="domain" description="FCP1 homology" evidence="1">
    <location>
        <begin position="1"/>
        <end position="177"/>
    </location>
</feature>
<dbReference type="SMART" id="SM00577">
    <property type="entry name" value="CPDc"/>
    <property type="match status" value="1"/>
</dbReference>
<protein>
    <recommendedName>
        <fullName evidence="1">FCP1 homology domain-containing protein</fullName>
    </recommendedName>
</protein>
<dbReference type="AlphaFoldDB" id="B7G4N2"/>
<dbReference type="GeneID" id="7202900"/>
<dbReference type="CDD" id="cd07521">
    <property type="entry name" value="HAD_FCP1-like"/>
    <property type="match status" value="1"/>
</dbReference>
<keyword evidence="3" id="KW-1185">Reference proteome</keyword>
<dbReference type="GO" id="GO:0016791">
    <property type="term" value="F:phosphatase activity"/>
    <property type="evidence" value="ECO:0007669"/>
    <property type="project" value="InterPro"/>
</dbReference>
<dbReference type="Gene3D" id="3.40.50.1000">
    <property type="entry name" value="HAD superfamily/HAD-like"/>
    <property type="match status" value="1"/>
</dbReference>
<dbReference type="InterPro" id="IPR011948">
    <property type="entry name" value="Dullard_phosphatase"/>
</dbReference>
<dbReference type="EMBL" id="CM000616">
    <property type="protein sequence ID" value="EEC46645.1"/>
    <property type="molecule type" value="Genomic_DNA"/>
</dbReference>
<feature type="non-terminal residue" evidence="2">
    <location>
        <position position="1"/>
    </location>
</feature>
<dbReference type="InParanoid" id="B7G4N2"/>
<dbReference type="SUPFAM" id="SSF56784">
    <property type="entry name" value="HAD-like"/>
    <property type="match status" value="1"/>
</dbReference>
<dbReference type="PROSITE" id="PS50969">
    <property type="entry name" value="FCP1"/>
    <property type="match status" value="1"/>
</dbReference>
<dbReference type="KEGG" id="pti:PHATRDRAFT_14327"/>
<feature type="non-terminal residue" evidence="2">
    <location>
        <position position="199"/>
    </location>
</feature>
<dbReference type="InterPro" id="IPR004274">
    <property type="entry name" value="FCP1_dom"/>
</dbReference>
<dbReference type="eggNOG" id="KOG1605">
    <property type="taxonomic scope" value="Eukaryota"/>
</dbReference>
<dbReference type="HOGENOM" id="CLU_845852_0_0_1"/>
<reference evidence="2 3" key="1">
    <citation type="journal article" date="2008" name="Nature">
        <title>The Phaeodactylum genome reveals the evolutionary history of diatom genomes.</title>
        <authorList>
            <person name="Bowler C."/>
            <person name="Allen A.E."/>
            <person name="Badger J.H."/>
            <person name="Grimwood J."/>
            <person name="Jabbari K."/>
            <person name="Kuo A."/>
            <person name="Maheswari U."/>
            <person name="Martens C."/>
            <person name="Maumus F."/>
            <person name="Otillar R.P."/>
            <person name="Rayko E."/>
            <person name="Salamov A."/>
            <person name="Vandepoele K."/>
            <person name="Beszteri B."/>
            <person name="Gruber A."/>
            <person name="Heijde M."/>
            <person name="Katinka M."/>
            <person name="Mock T."/>
            <person name="Valentin K."/>
            <person name="Verret F."/>
            <person name="Berges J.A."/>
            <person name="Brownlee C."/>
            <person name="Cadoret J.P."/>
            <person name="Chiovitti A."/>
            <person name="Choi C.J."/>
            <person name="Coesel S."/>
            <person name="De Martino A."/>
            <person name="Detter J.C."/>
            <person name="Durkin C."/>
            <person name="Falciatore A."/>
            <person name="Fournet J."/>
            <person name="Haruta M."/>
            <person name="Huysman M.J."/>
            <person name="Jenkins B.D."/>
            <person name="Jiroutova K."/>
            <person name="Jorgensen R.E."/>
            <person name="Joubert Y."/>
            <person name="Kaplan A."/>
            <person name="Kroger N."/>
            <person name="Kroth P.G."/>
            <person name="La Roche J."/>
            <person name="Lindquist E."/>
            <person name="Lommer M."/>
            <person name="Martin-Jezequel V."/>
            <person name="Lopez P.J."/>
            <person name="Lucas S."/>
            <person name="Mangogna M."/>
            <person name="McGinnis K."/>
            <person name="Medlin L.K."/>
            <person name="Montsant A."/>
            <person name="Oudot-Le Secq M.P."/>
            <person name="Napoli C."/>
            <person name="Obornik M."/>
            <person name="Parker M.S."/>
            <person name="Petit J.L."/>
            <person name="Porcel B.M."/>
            <person name="Poulsen N."/>
            <person name="Robison M."/>
            <person name="Rychlewski L."/>
            <person name="Rynearson T.A."/>
            <person name="Schmutz J."/>
            <person name="Shapiro H."/>
            <person name="Siaut M."/>
            <person name="Stanley M."/>
            <person name="Sussman M.R."/>
            <person name="Taylor A.R."/>
            <person name="Vardi A."/>
            <person name="von Dassow P."/>
            <person name="Vyverman W."/>
            <person name="Willis A."/>
            <person name="Wyrwicz L.S."/>
            <person name="Rokhsar D.S."/>
            <person name="Weissenbach J."/>
            <person name="Armbrust E.V."/>
            <person name="Green B.R."/>
            <person name="Van de Peer Y."/>
            <person name="Grigoriev I.V."/>
        </authorList>
    </citation>
    <scope>NUCLEOTIDE SEQUENCE [LARGE SCALE GENOMIC DNA]</scope>
    <source>
        <strain evidence="2 3">CCAP 1055/1</strain>
    </source>
</reference>